<dbReference type="AlphaFoldDB" id="A0A9W6N4M9"/>
<name>A0A9W6N4M9_9HYPH</name>
<reference evidence="1" key="2">
    <citation type="submission" date="2023-01" db="EMBL/GenBank/DDBJ databases">
        <authorList>
            <person name="Sun Q."/>
            <person name="Evtushenko L."/>
        </authorList>
    </citation>
    <scope>NUCLEOTIDE SEQUENCE</scope>
    <source>
        <strain evidence="1">VKM B-2555</strain>
    </source>
</reference>
<dbReference type="Proteomes" id="UP001143364">
    <property type="component" value="Unassembled WGS sequence"/>
</dbReference>
<dbReference type="EMBL" id="BSFK01000016">
    <property type="protein sequence ID" value="GLK77367.1"/>
    <property type="molecule type" value="Genomic_DNA"/>
</dbReference>
<evidence type="ECO:0000313" key="2">
    <source>
        <dbReference type="Proteomes" id="UP001143364"/>
    </source>
</evidence>
<organism evidence="1 2">
    <name type="scientific">Methylopila jiangsuensis</name>
    <dbReference type="NCBI Taxonomy" id="586230"/>
    <lineage>
        <taxon>Bacteria</taxon>
        <taxon>Pseudomonadati</taxon>
        <taxon>Pseudomonadota</taxon>
        <taxon>Alphaproteobacteria</taxon>
        <taxon>Hyphomicrobiales</taxon>
        <taxon>Methylopilaceae</taxon>
        <taxon>Methylopila</taxon>
    </lineage>
</organism>
<proteinExistence type="predicted"/>
<sequence length="55" mass="5497">MPAPATRLIAFARAGSLSRGARLLALAPVALALLFATCDSALVALAADLAAAYAR</sequence>
<evidence type="ECO:0000313" key="1">
    <source>
        <dbReference type="EMBL" id="GLK77367.1"/>
    </source>
</evidence>
<accession>A0A9W6N4M9</accession>
<protein>
    <submittedName>
        <fullName evidence="1">Uncharacterized protein</fullName>
    </submittedName>
</protein>
<gene>
    <name evidence="1" type="ORF">GCM10008171_26210</name>
</gene>
<keyword evidence="2" id="KW-1185">Reference proteome</keyword>
<comment type="caution">
    <text evidence="1">The sequence shown here is derived from an EMBL/GenBank/DDBJ whole genome shotgun (WGS) entry which is preliminary data.</text>
</comment>
<dbReference type="RefSeq" id="WP_271205219.1">
    <property type="nucleotide sequence ID" value="NZ_BSFK01000016.1"/>
</dbReference>
<reference evidence="1" key="1">
    <citation type="journal article" date="2014" name="Int. J. Syst. Evol. Microbiol.">
        <title>Complete genome sequence of Corynebacterium casei LMG S-19264T (=DSM 44701T), isolated from a smear-ripened cheese.</title>
        <authorList>
            <consortium name="US DOE Joint Genome Institute (JGI-PGF)"/>
            <person name="Walter F."/>
            <person name="Albersmeier A."/>
            <person name="Kalinowski J."/>
            <person name="Ruckert C."/>
        </authorList>
    </citation>
    <scope>NUCLEOTIDE SEQUENCE</scope>
    <source>
        <strain evidence="1">VKM B-2555</strain>
    </source>
</reference>